<keyword evidence="2" id="KW-1185">Reference proteome</keyword>
<proteinExistence type="predicted"/>
<comment type="caution">
    <text evidence="1">The sequence shown here is derived from an EMBL/GenBank/DDBJ whole genome shotgun (WGS) entry which is preliminary data.</text>
</comment>
<sequence>MEHLVSLQRRIASSRLQQGLNN</sequence>
<reference evidence="1 2" key="1">
    <citation type="submission" date="2019-08" db="EMBL/GenBank/DDBJ databases">
        <title>A chromosome-level genome assembly, high-density linkage maps, and genome scans reveal the genomic architecture of hybrid incompatibilities underlying speciation via character displacement in darters (Percidae: Etheostominae).</title>
        <authorList>
            <person name="Moran R.L."/>
            <person name="Catchen J.M."/>
            <person name="Fuller R.C."/>
        </authorList>
    </citation>
    <scope>NUCLEOTIDE SEQUENCE [LARGE SCALE GENOMIC DNA]</scope>
    <source>
        <strain evidence="1">EspeVRDwgs_2016</strain>
        <tissue evidence="1">Muscle</tissue>
    </source>
</reference>
<protein>
    <submittedName>
        <fullName evidence="1">Uncharacterized protein</fullName>
    </submittedName>
</protein>
<name>A0A5J5CWW5_9PERO</name>
<evidence type="ECO:0000313" key="2">
    <source>
        <dbReference type="Proteomes" id="UP000327493"/>
    </source>
</evidence>
<organism evidence="1 2">
    <name type="scientific">Etheostoma spectabile</name>
    <name type="common">orangethroat darter</name>
    <dbReference type="NCBI Taxonomy" id="54343"/>
    <lineage>
        <taxon>Eukaryota</taxon>
        <taxon>Metazoa</taxon>
        <taxon>Chordata</taxon>
        <taxon>Craniata</taxon>
        <taxon>Vertebrata</taxon>
        <taxon>Euteleostomi</taxon>
        <taxon>Actinopterygii</taxon>
        <taxon>Neopterygii</taxon>
        <taxon>Teleostei</taxon>
        <taxon>Neoteleostei</taxon>
        <taxon>Acanthomorphata</taxon>
        <taxon>Eupercaria</taxon>
        <taxon>Perciformes</taxon>
        <taxon>Percoidei</taxon>
        <taxon>Percidae</taxon>
        <taxon>Etheostomatinae</taxon>
        <taxon>Etheostoma</taxon>
    </lineage>
</organism>
<dbReference type="Proteomes" id="UP000327493">
    <property type="component" value="Chromosome 14"/>
</dbReference>
<accession>A0A5J5CWW5</accession>
<dbReference type="EMBL" id="VOFY01000014">
    <property type="protein sequence ID" value="KAA8586277.1"/>
    <property type="molecule type" value="Genomic_DNA"/>
</dbReference>
<dbReference type="AlphaFoldDB" id="A0A5J5CWW5"/>
<gene>
    <name evidence="1" type="ORF">FQN60_007846</name>
</gene>
<evidence type="ECO:0000313" key="1">
    <source>
        <dbReference type="EMBL" id="KAA8586277.1"/>
    </source>
</evidence>